<keyword evidence="3" id="KW-0472">Membrane</keyword>
<proteinExistence type="predicted"/>
<evidence type="ECO:0000259" key="4">
    <source>
        <dbReference type="PROSITE" id="PS50111"/>
    </source>
</evidence>
<dbReference type="GO" id="GO:0007165">
    <property type="term" value="P:signal transduction"/>
    <property type="evidence" value="ECO:0007669"/>
    <property type="project" value="UniProtKB-KW"/>
</dbReference>
<feature type="domain" description="Methyl-accepting transducer" evidence="4">
    <location>
        <begin position="126"/>
        <end position="383"/>
    </location>
</feature>
<dbReference type="Gene3D" id="3.40.190.10">
    <property type="entry name" value="Periplasmic binding protein-like II"/>
    <property type="match status" value="1"/>
</dbReference>
<sequence>MLGGLNMFLRPVIISSICFVFNIIFFISMRANKDYSILIFIATQACILLSVYISGKMLPKGGKNEDVSKIIDNLTDGNLFDAKSAEKSDVIGTKLKQFVGKMRHTMAEIYGVVRIADSMGILLQEDINNVSGGMNNISTAINEMAGGNSEVANSVLKASDKMTKNHQFIVDIKHQITGINENSKNTIGMVDRGNDALKTQSKKLYESIESIKQVSSVIGNLKNMASEIHSIADTISSISAQTNLLALNAAIEAARAGEAGKGFAVVAGEIRKLAEESNTSASKVRDLINKVNTEVDKSIEVINTNNEIILEQESYLKNTEEAFLDINNSMHTVGEDIKEILNRINELTSFSESISEEMENISAVCQESAASSEEISASMQENADSIGEITEKFSEFTKKIQVISKQLEHYKFIKIAHNEYTESYFRLEVLKEIIKRKYGIAVEGILVNNHEVWRSVAEGKADATIVPWMPNSDAYLEKQYGNRLENLGSNLKGCKMGMVVPSYVTIDSITEMKNYANKFNNKVYTLQRRTGVGQLAREVLKAYDLYDFNVEYNEEEIMLQALDKAIKNQEWIIITGWQPHYKFGVYDLKFLTDPKEIFGKEEYCTTLVRKGLKEEHTELYQVLKDFELDMDIVNKALSEIHKGINIKDAALKHVNLITRKL</sequence>
<organism evidence="5 6">
    <name type="scientific">Geosporobacter ferrireducens</name>
    <dbReference type="NCBI Taxonomy" id="1424294"/>
    <lineage>
        <taxon>Bacteria</taxon>
        <taxon>Bacillati</taxon>
        <taxon>Bacillota</taxon>
        <taxon>Clostridia</taxon>
        <taxon>Peptostreptococcales</taxon>
        <taxon>Thermotaleaceae</taxon>
        <taxon>Geosporobacter</taxon>
    </lineage>
</organism>
<dbReference type="STRING" id="1424294.Gferi_14675"/>
<gene>
    <name evidence="5" type="ORF">Gferi_14675</name>
</gene>
<evidence type="ECO:0000313" key="5">
    <source>
        <dbReference type="EMBL" id="AOT70709.1"/>
    </source>
</evidence>
<dbReference type="EMBL" id="CP017269">
    <property type="protein sequence ID" value="AOT70709.1"/>
    <property type="molecule type" value="Genomic_DNA"/>
</dbReference>
<feature type="transmembrane region" description="Helical" evidence="3">
    <location>
        <begin position="35"/>
        <end position="53"/>
    </location>
</feature>
<evidence type="ECO:0000256" key="3">
    <source>
        <dbReference type="SAM" id="Phobius"/>
    </source>
</evidence>
<dbReference type="CDD" id="cd11386">
    <property type="entry name" value="MCP_signal"/>
    <property type="match status" value="1"/>
</dbReference>
<dbReference type="Proteomes" id="UP000095743">
    <property type="component" value="Chromosome"/>
</dbReference>
<evidence type="ECO:0000256" key="1">
    <source>
        <dbReference type="ARBA" id="ARBA00023224"/>
    </source>
</evidence>
<dbReference type="GO" id="GO:0043190">
    <property type="term" value="C:ATP-binding cassette (ABC) transporter complex"/>
    <property type="evidence" value="ECO:0007669"/>
    <property type="project" value="InterPro"/>
</dbReference>
<dbReference type="SUPFAM" id="SSF58104">
    <property type="entry name" value="Methyl-accepting chemotaxis protein (MCP) signaling domain"/>
    <property type="match status" value="1"/>
</dbReference>
<keyword evidence="3" id="KW-1133">Transmembrane helix</keyword>
<dbReference type="SMART" id="SM00283">
    <property type="entry name" value="MA"/>
    <property type="match status" value="1"/>
</dbReference>
<dbReference type="CDD" id="cd13639">
    <property type="entry name" value="PBP2_OpuAC_like"/>
    <property type="match status" value="1"/>
</dbReference>
<dbReference type="PANTHER" id="PTHR32089">
    <property type="entry name" value="METHYL-ACCEPTING CHEMOTAXIS PROTEIN MCPB"/>
    <property type="match status" value="1"/>
</dbReference>
<keyword evidence="6" id="KW-1185">Reference proteome</keyword>
<dbReference type="InterPro" id="IPR007210">
    <property type="entry name" value="ABC_Gly_betaine_transp_sub-bd"/>
</dbReference>
<protein>
    <submittedName>
        <fullName evidence="5">Chemotaxis protein</fullName>
    </submittedName>
</protein>
<dbReference type="SUPFAM" id="SSF53850">
    <property type="entry name" value="Periplasmic binding protein-like II"/>
    <property type="match status" value="1"/>
</dbReference>
<dbReference type="AlphaFoldDB" id="A0A1D8GII2"/>
<dbReference type="PROSITE" id="PS50111">
    <property type="entry name" value="CHEMOTAXIS_TRANSDUC_2"/>
    <property type="match status" value="1"/>
</dbReference>
<dbReference type="KEGG" id="gfe:Gferi_14675"/>
<keyword evidence="3" id="KW-0812">Transmembrane</keyword>
<reference evidence="5 6" key="1">
    <citation type="submission" date="2016-09" db="EMBL/GenBank/DDBJ databases">
        <title>Genomic analysis reveals versatility of anaerobic energy metabolism of Geosporobacter ferrireducens IRF9 of phylum Firmicutes.</title>
        <authorList>
            <person name="Kim S.-J."/>
        </authorList>
    </citation>
    <scope>NUCLEOTIDE SEQUENCE [LARGE SCALE GENOMIC DNA]</scope>
    <source>
        <strain evidence="5 6">IRF9</strain>
    </source>
</reference>
<name>A0A1D8GII2_9FIRM</name>
<dbReference type="Pfam" id="PF00015">
    <property type="entry name" value="MCPsignal"/>
    <property type="match status" value="1"/>
</dbReference>
<evidence type="ECO:0000256" key="2">
    <source>
        <dbReference type="PROSITE-ProRule" id="PRU00284"/>
    </source>
</evidence>
<dbReference type="Pfam" id="PF04069">
    <property type="entry name" value="OpuAC"/>
    <property type="match status" value="1"/>
</dbReference>
<evidence type="ECO:0000313" key="6">
    <source>
        <dbReference type="Proteomes" id="UP000095743"/>
    </source>
</evidence>
<dbReference type="Gene3D" id="1.10.287.950">
    <property type="entry name" value="Methyl-accepting chemotaxis protein"/>
    <property type="match status" value="1"/>
</dbReference>
<keyword evidence="1 2" id="KW-0807">Transducer</keyword>
<accession>A0A1D8GII2</accession>
<dbReference type="GO" id="GO:0022857">
    <property type="term" value="F:transmembrane transporter activity"/>
    <property type="evidence" value="ECO:0007669"/>
    <property type="project" value="InterPro"/>
</dbReference>
<dbReference type="PANTHER" id="PTHR32089:SF112">
    <property type="entry name" value="LYSOZYME-LIKE PROTEIN-RELATED"/>
    <property type="match status" value="1"/>
</dbReference>
<feature type="transmembrane region" description="Helical" evidence="3">
    <location>
        <begin position="12"/>
        <end position="29"/>
    </location>
</feature>
<dbReference type="Gene3D" id="3.40.190.100">
    <property type="entry name" value="Glycine betaine-binding periplasmic protein, domain 2"/>
    <property type="match status" value="1"/>
</dbReference>
<dbReference type="InterPro" id="IPR004089">
    <property type="entry name" value="MCPsignal_dom"/>
</dbReference>